<keyword evidence="1" id="KW-0812">Transmembrane</keyword>
<evidence type="ECO:0000256" key="1">
    <source>
        <dbReference type="SAM" id="Phobius"/>
    </source>
</evidence>
<proteinExistence type="predicted"/>
<accession>A0A9W5LFN3</accession>
<name>A0A9W5LFN3_9BACI</name>
<evidence type="ECO:0000313" key="3">
    <source>
        <dbReference type="Proteomes" id="UP000011182"/>
    </source>
</evidence>
<dbReference type="EMBL" id="AMXN01000008">
    <property type="protein sequence ID" value="ELS59827.1"/>
    <property type="molecule type" value="Genomic_DNA"/>
</dbReference>
<evidence type="ECO:0000313" key="2">
    <source>
        <dbReference type="EMBL" id="ELS59827.1"/>
    </source>
</evidence>
<protein>
    <submittedName>
        <fullName evidence="2">Uncharacterized protein</fullName>
    </submittedName>
</protein>
<dbReference type="AlphaFoldDB" id="A0A9W5LFN3"/>
<reference evidence="2 3" key="1">
    <citation type="journal article" date="2014" name="Syst. Appl. Microbiol.">
        <title>Genomic insights into the taxonomic status of the three subspecies of Bacillus subtilis.</title>
        <authorList>
            <person name="Yi H."/>
            <person name="Chun J."/>
            <person name="Cha C.J."/>
        </authorList>
    </citation>
    <scope>NUCLEOTIDE SEQUENCE [LARGE SCALE GENOMIC DNA]</scope>
    <source>
        <strain evidence="2 3">KCTC 13429</strain>
    </source>
</reference>
<keyword evidence="1" id="KW-0472">Membrane</keyword>
<comment type="caution">
    <text evidence="2">The sequence shown here is derived from an EMBL/GenBank/DDBJ whole genome shotgun (WGS) entry which is preliminary data.</text>
</comment>
<feature type="transmembrane region" description="Helical" evidence="1">
    <location>
        <begin position="20"/>
        <end position="36"/>
    </location>
</feature>
<organism evidence="2 3">
    <name type="scientific">Bacillus inaquosorum KCTC 13429</name>
    <dbReference type="NCBI Taxonomy" id="1236548"/>
    <lineage>
        <taxon>Bacteria</taxon>
        <taxon>Bacillati</taxon>
        <taxon>Bacillota</taxon>
        <taxon>Bacilli</taxon>
        <taxon>Bacillales</taxon>
        <taxon>Bacillaceae</taxon>
        <taxon>Bacillus</taxon>
    </lineage>
</organism>
<gene>
    <name evidence="2" type="ORF">BSI_37810</name>
</gene>
<keyword evidence="1" id="KW-1133">Transmembrane helix</keyword>
<keyword evidence="3" id="KW-1185">Reference proteome</keyword>
<dbReference type="Proteomes" id="UP000011182">
    <property type="component" value="Unassembled WGS sequence"/>
</dbReference>
<sequence>MGNLLTFLKQRYKNKHQKMFIFTPYISTYYDVFIFLN</sequence>